<feature type="compositionally biased region" description="Low complexity" evidence="5">
    <location>
        <begin position="568"/>
        <end position="583"/>
    </location>
</feature>
<evidence type="ECO:0000256" key="1">
    <source>
        <dbReference type="ARBA" id="ARBA00004141"/>
    </source>
</evidence>
<accession>A0ABD3PH40</accession>
<comment type="caution">
    <text evidence="7">The sequence shown here is derived from an EMBL/GenBank/DDBJ whole genome shotgun (WGS) entry which is preliminary data.</text>
</comment>
<dbReference type="Proteomes" id="UP001530400">
    <property type="component" value="Unassembled WGS sequence"/>
</dbReference>
<evidence type="ECO:0000256" key="4">
    <source>
        <dbReference type="ARBA" id="ARBA00023136"/>
    </source>
</evidence>
<feature type="compositionally biased region" description="Polar residues" evidence="5">
    <location>
        <begin position="247"/>
        <end position="270"/>
    </location>
</feature>
<evidence type="ECO:0000313" key="7">
    <source>
        <dbReference type="EMBL" id="KAL3785805.1"/>
    </source>
</evidence>
<feature type="region of interest" description="Disordered" evidence="5">
    <location>
        <begin position="247"/>
        <end position="355"/>
    </location>
</feature>
<feature type="compositionally biased region" description="Basic and acidic residues" evidence="5">
    <location>
        <begin position="526"/>
        <end position="541"/>
    </location>
</feature>
<organism evidence="7 8">
    <name type="scientific">Cyclotella atomus</name>
    <dbReference type="NCBI Taxonomy" id="382360"/>
    <lineage>
        <taxon>Eukaryota</taxon>
        <taxon>Sar</taxon>
        <taxon>Stramenopiles</taxon>
        <taxon>Ochrophyta</taxon>
        <taxon>Bacillariophyta</taxon>
        <taxon>Coscinodiscophyceae</taxon>
        <taxon>Thalassiosirophycidae</taxon>
        <taxon>Stephanodiscales</taxon>
        <taxon>Stephanodiscaceae</taxon>
        <taxon>Cyclotella</taxon>
    </lineage>
</organism>
<evidence type="ECO:0000256" key="5">
    <source>
        <dbReference type="SAM" id="MobiDB-lite"/>
    </source>
</evidence>
<keyword evidence="3 6" id="KW-1133">Transmembrane helix</keyword>
<feature type="compositionally biased region" description="Polar residues" evidence="5">
    <location>
        <begin position="327"/>
        <end position="341"/>
    </location>
</feature>
<dbReference type="GO" id="GO:0016020">
    <property type="term" value="C:membrane"/>
    <property type="evidence" value="ECO:0007669"/>
    <property type="project" value="UniProtKB-SubCell"/>
</dbReference>
<feature type="compositionally biased region" description="Polar residues" evidence="5">
    <location>
        <begin position="12"/>
        <end position="25"/>
    </location>
</feature>
<feature type="compositionally biased region" description="Polar residues" evidence="5">
    <location>
        <begin position="584"/>
        <end position="600"/>
    </location>
</feature>
<dbReference type="PANTHER" id="PTHR17920:SF3">
    <property type="entry name" value="TRANSMEMBRANE AND COILED-COIL DOMAIN-CONTAINING PROTEIN 4"/>
    <property type="match status" value="1"/>
</dbReference>
<feature type="transmembrane region" description="Helical" evidence="6">
    <location>
        <begin position="851"/>
        <end position="880"/>
    </location>
</feature>
<protein>
    <submittedName>
        <fullName evidence="7">Uncharacterized protein</fullName>
    </submittedName>
</protein>
<evidence type="ECO:0000313" key="8">
    <source>
        <dbReference type="Proteomes" id="UP001530400"/>
    </source>
</evidence>
<feature type="region of interest" description="Disordered" evidence="5">
    <location>
        <begin position="565"/>
        <end position="603"/>
    </location>
</feature>
<name>A0ABD3PH40_9STRA</name>
<keyword evidence="4 6" id="KW-0472">Membrane</keyword>
<feature type="compositionally biased region" description="Low complexity" evidence="5">
    <location>
        <begin position="1"/>
        <end position="11"/>
    </location>
</feature>
<feature type="region of interest" description="Disordered" evidence="5">
    <location>
        <begin position="1303"/>
        <end position="1325"/>
    </location>
</feature>
<feature type="region of interest" description="Disordered" evidence="5">
    <location>
        <begin position="1057"/>
        <end position="1077"/>
    </location>
</feature>
<feature type="compositionally biased region" description="Low complexity" evidence="5">
    <location>
        <begin position="307"/>
        <end position="326"/>
    </location>
</feature>
<sequence length="1468" mass="161518">MSSASAQSVSSGELQSSQNDGSSMPQPHKECNGASGGSSGPYTASSNGSCLNHQTINGETETRIHGCDQSAQDERQSESIRDVPAPTNCQVVEDGSHETETIHSISNVSNTDPSNNAGAERQEITPDELSPKLQRKQLRELMVASADCWDDDLSDDESPQKMPIEWEASMVRRQMNRKRGDPPGTIEGVPSPNNNEPLFEEDEFDTNPTNKNPEYQMSLPEQLLRNRLARKQRLQKKHELFIRHQQNYEAGNSSQNSFERQSSNGSSTQHSARRSRDNFNFLSRSKDSHRRSMSPLFPDDNLDDDNVSVVASSNGSIPLSSHYSSSPNNKTPYKQTHNTPKSPLESLPQRPIVPIPDEADRKRVIGCLAAVLASSYSYETVPELLVKKTTVGASHVISNPVPKEDAAEDEQLWHTQEPMHQQYLSQKQPKQSSRSFQHAHSMGDISTRNSFQSKPNFFSSFNNKFEMNSQKPPSQFTAELAEIRHRIRRHAVLSELLVSSAEMLLLDPMHARAYLQMLEPLMSNKDEEETKSVAPKKESWKGRGFGGGGVHANAHLDGTMSVHGAPCSSYNRRSSSSNRISSSLHGTSPSTQTKPFSPSSLPRAPLVFPKVHTKSPEADDAFISDHVSNQSMRSLDTTNHGLVVPTQERRPSSPASTTMGYSPLDTIIVEKEHISPFLETLTPGAGFRCIALLLLNHLLRDGRGYDARVRQAFKRLAVVILSHELKVGGILRVDLEDDDNIDALLWSDIDKKSTSDEEFHDADELALLATRKFEAMEHAIAAKLIAMSKVSESSSKKSQRRNPSSPVGTNKQLANSTSSVSHGRIALALKETPLSSQHGLSREQIMRGIKIGTAGAVGATLFALTGGLAAPGIAAGLAAVAGGSAVAVGVTTVLSSAAAVSTIFGVGGAGLAGYKMHRRTKGLTEFDFQKEGMSKSNEAELFSTVCISGWLRDSRDFQRPWGVSPSHPRIVDKLELLERFYFIHNPSNLDRCQKILKHWKGRYFQLWKALNEKYGTDPSNLFPLREGPRISAELTHEETEAVSLLLKELGYLNKTEANHSSQNNPASSVTQTRSSPPAKLLSVQQEIKDSLTAQKGLLESFGVSGPELNISTISSNLSLFEEDSQVTPSKSDDKSTQAETATSTTASDASTKQQQPTEQKPDKAPPKHLLTVWDYNANFGGELYTVKWESDLLMELCDSVTDQMIEWGISGTKTILHTTVFATLMTAVTIPYSLAMASNVIDDTWAMAMERADQAGIELAKSLIDSHAGHRPVVLVGFSMGARVIYSCLKELTRQQEIWEDEQQKIGLPPTSGRKQSSRRKSDDEKLKYIREPASIIEDAIMMGMPNHVSLKSWESSRRVVAGRLINCYSRKDMILSLMFQLKRMQGILKPVCGTSPVVVNGVENFDVTDLVSAHTDYCLVTGEILKRVRHLQPQRPSVSQTEVALTSINVANYGITPLSDEAAVPKR</sequence>
<feature type="compositionally biased region" description="Basic and acidic residues" evidence="5">
    <location>
        <begin position="60"/>
        <end position="81"/>
    </location>
</feature>
<feature type="compositionally biased region" description="Low complexity" evidence="5">
    <location>
        <begin position="1137"/>
        <end position="1155"/>
    </location>
</feature>
<feature type="compositionally biased region" description="Polar residues" evidence="5">
    <location>
        <begin position="40"/>
        <end position="59"/>
    </location>
</feature>
<dbReference type="InterPro" id="IPR007941">
    <property type="entry name" value="DUF726"/>
</dbReference>
<feature type="region of interest" description="Disordered" evidence="5">
    <location>
        <begin position="1123"/>
        <end position="1166"/>
    </location>
</feature>
<evidence type="ECO:0000256" key="2">
    <source>
        <dbReference type="ARBA" id="ARBA00022692"/>
    </source>
</evidence>
<feature type="compositionally biased region" description="Polar residues" evidence="5">
    <location>
        <begin position="801"/>
        <end position="819"/>
    </location>
</feature>
<reference evidence="7 8" key="1">
    <citation type="submission" date="2024-10" db="EMBL/GenBank/DDBJ databases">
        <title>Updated reference genomes for cyclostephanoid diatoms.</title>
        <authorList>
            <person name="Roberts W.R."/>
            <person name="Alverson A.J."/>
        </authorList>
    </citation>
    <scope>NUCLEOTIDE SEQUENCE [LARGE SCALE GENOMIC DNA]</scope>
    <source>
        <strain evidence="7 8">AJA010-31</strain>
    </source>
</reference>
<feature type="compositionally biased region" description="Polar residues" evidence="5">
    <location>
        <begin position="102"/>
        <end position="117"/>
    </location>
</feature>
<feature type="region of interest" description="Disordered" evidence="5">
    <location>
        <begin position="419"/>
        <end position="448"/>
    </location>
</feature>
<feature type="compositionally biased region" description="Polar residues" evidence="5">
    <location>
        <begin position="1058"/>
        <end position="1075"/>
    </location>
</feature>
<dbReference type="PANTHER" id="PTHR17920">
    <property type="entry name" value="TRANSMEMBRANE AND COILED-COIL DOMAIN-CONTAINING PROTEIN 4 TMCO4"/>
    <property type="match status" value="1"/>
</dbReference>
<evidence type="ECO:0000256" key="6">
    <source>
        <dbReference type="SAM" id="Phobius"/>
    </source>
</evidence>
<feature type="compositionally biased region" description="Polar residues" evidence="5">
    <location>
        <begin position="206"/>
        <end position="215"/>
    </location>
</feature>
<feature type="transmembrane region" description="Helical" evidence="6">
    <location>
        <begin position="886"/>
        <end position="914"/>
    </location>
</feature>
<feature type="region of interest" description="Disordered" evidence="5">
    <location>
        <begin position="176"/>
        <end position="219"/>
    </location>
</feature>
<dbReference type="EMBL" id="JALLPJ020000676">
    <property type="protein sequence ID" value="KAL3785805.1"/>
    <property type="molecule type" value="Genomic_DNA"/>
</dbReference>
<keyword evidence="8" id="KW-1185">Reference proteome</keyword>
<feature type="region of interest" description="Disordered" evidence="5">
    <location>
        <begin position="792"/>
        <end position="819"/>
    </location>
</feature>
<dbReference type="Pfam" id="PF05277">
    <property type="entry name" value="DUF726"/>
    <property type="match status" value="3"/>
</dbReference>
<comment type="subcellular location">
    <subcellularLocation>
        <location evidence="1">Membrane</location>
        <topology evidence="1">Multi-pass membrane protein</topology>
    </subcellularLocation>
</comment>
<keyword evidence="2 6" id="KW-0812">Transmembrane</keyword>
<gene>
    <name evidence="7" type="ORF">ACHAWO_007982</name>
</gene>
<feature type="region of interest" description="Disordered" evidence="5">
    <location>
        <begin position="526"/>
        <end position="546"/>
    </location>
</feature>
<proteinExistence type="predicted"/>
<evidence type="ECO:0000256" key="3">
    <source>
        <dbReference type="ARBA" id="ARBA00022989"/>
    </source>
</evidence>
<feature type="region of interest" description="Disordered" evidence="5">
    <location>
        <begin position="1"/>
        <end position="132"/>
    </location>
</feature>